<dbReference type="EMBL" id="FOSF01000001">
    <property type="protein sequence ID" value="SFJ74071.1"/>
    <property type="molecule type" value="Genomic_DNA"/>
</dbReference>
<evidence type="ECO:0000313" key="3">
    <source>
        <dbReference type="EMBL" id="SFJ74071.1"/>
    </source>
</evidence>
<sequence length="301" mass="34064">MANAKTEPNIVDLFQYQIKYDDLTRGEHRIDLNELGKSLQGFATVFSTVGTYVITNKLPEKTSEYKVQIFTDAKIKEGSAEIIAFISAAIQALGDISTIKEYFDVICAFIFSKREQSDMDRVLEYLKTRDAIDLEKEKLHHEETMETIKSLTKLADSSIKNSLSSIGNGCKTIQLSSGLINEPLKVISNIDSDIKRVIYKKDPPKEEASQNIEILIYSLNKKTANCNFYQKEQVDKYELDDSIELTSYSGKITDPNFELPLNAYTTAFSNDSFLKVVAKVKHNQNGDVYYISDVIPNKTEE</sequence>
<gene>
    <name evidence="3" type="ORF">SAMN04487865_1001108</name>
</gene>
<dbReference type="RefSeq" id="WP_074837946.1">
    <property type="nucleotide sequence ID" value="NZ_FOSF01000001.1"/>
</dbReference>
<organism evidence="3 4">
    <name type="scientific">Succinivibrio dextrinosolvens</name>
    <dbReference type="NCBI Taxonomy" id="83771"/>
    <lineage>
        <taxon>Bacteria</taxon>
        <taxon>Pseudomonadati</taxon>
        <taxon>Pseudomonadota</taxon>
        <taxon>Gammaproteobacteria</taxon>
        <taxon>Aeromonadales</taxon>
        <taxon>Succinivibrionaceae</taxon>
        <taxon>Succinivibrio</taxon>
    </lineage>
</organism>
<evidence type="ECO:0000259" key="2">
    <source>
        <dbReference type="Pfam" id="PF25679"/>
    </source>
</evidence>
<proteinExistence type="predicted"/>
<feature type="domain" description="DUF7946" evidence="1">
    <location>
        <begin position="17"/>
        <end position="182"/>
    </location>
</feature>
<accession>A0A662Z7Q0</accession>
<reference evidence="3 4" key="1">
    <citation type="submission" date="2016-10" db="EMBL/GenBank/DDBJ databases">
        <authorList>
            <person name="Varghese N."/>
            <person name="Submissions S."/>
        </authorList>
    </citation>
    <scope>NUCLEOTIDE SEQUENCE [LARGE SCALE GENOMIC DNA]</scope>
    <source>
        <strain evidence="3 4">22B</strain>
    </source>
</reference>
<dbReference type="Pfam" id="PF25679">
    <property type="entry name" value="DUF7947"/>
    <property type="match status" value="1"/>
</dbReference>
<evidence type="ECO:0000259" key="1">
    <source>
        <dbReference type="Pfam" id="PF25678"/>
    </source>
</evidence>
<dbReference type="InterPro" id="IPR057706">
    <property type="entry name" value="DUF7946"/>
</dbReference>
<evidence type="ECO:0000313" key="4">
    <source>
        <dbReference type="Proteomes" id="UP000243374"/>
    </source>
</evidence>
<protein>
    <submittedName>
        <fullName evidence="3">Uncharacterized protein</fullName>
    </submittedName>
</protein>
<name>A0A662Z7Q0_9GAMM</name>
<dbReference type="Pfam" id="PF25678">
    <property type="entry name" value="DUF7946"/>
    <property type="match status" value="1"/>
</dbReference>
<dbReference type="AlphaFoldDB" id="A0A662Z7Q0"/>
<feature type="domain" description="DUF7947" evidence="2">
    <location>
        <begin position="210"/>
        <end position="293"/>
    </location>
</feature>
<dbReference type="Proteomes" id="UP000243374">
    <property type="component" value="Unassembled WGS sequence"/>
</dbReference>
<dbReference type="InterPro" id="IPR057707">
    <property type="entry name" value="DUF7947"/>
</dbReference>
<keyword evidence="4" id="KW-1185">Reference proteome</keyword>